<dbReference type="Proteomes" id="UP000095038">
    <property type="component" value="Unassembled WGS sequence"/>
</dbReference>
<sequence length="61" mass="6946">MNVEDKNSDLSINVNRGKTQSYSEDVFQAEAGEEKHLAYLDEDKKLHKDLKARHITMIAIG</sequence>
<organism evidence="1 2">
    <name type="scientific">Ascoidea rubescens DSM 1968</name>
    <dbReference type="NCBI Taxonomy" id="1344418"/>
    <lineage>
        <taxon>Eukaryota</taxon>
        <taxon>Fungi</taxon>
        <taxon>Dikarya</taxon>
        <taxon>Ascomycota</taxon>
        <taxon>Saccharomycotina</taxon>
        <taxon>Saccharomycetes</taxon>
        <taxon>Ascoideaceae</taxon>
        <taxon>Ascoidea</taxon>
    </lineage>
</organism>
<dbReference type="AlphaFoldDB" id="A0A1D2VL80"/>
<name>A0A1D2VL80_9ASCO</name>
<dbReference type="GeneID" id="30965304"/>
<protein>
    <submittedName>
        <fullName evidence="1">Uncharacterized protein</fullName>
    </submittedName>
</protein>
<keyword evidence="2" id="KW-1185">Reference proteome</keyword>
<dbReference type="RefSeq" id="XP_020048651.1">
    <property type="nucleotide sequence ID" value="XM_020191668.1"/>
</dbReference>
<dbReference type="EMBL" id="KV454477">
    <property type="protein sequence ID" value="ODV62344.1"/>
    <property type="molecule type" value="Genomic_DNA"/>
</dbReference>
<feature type="non-terminal residue" evidence="1">
    <location>
        <position position="61"/>
    </location>
</feature>
<gene>
    <name evidence="1" type="ORF">ASCRUDRAFT_6940</name>
</gene>
<reference evidence="2" key="1">
    <citation type="submission" date="2016-05" db="EMBL/GenBank/DDBJ databases">
        <title>Comparative genomics of biotechnologically important yeasts.</title>
        <authorList>
            <consortium name="DOE Joint Genome Institute"/>
            <person name="Riley R."/>
            <person name="Haridas S."/>
            <person name="Wolfe K.H."/>
            <person name="Lopes M.R."/>
            <person name="Hittinger C.T."/>
            <person name="Goker M."/>
            <person name="Salamov A."/>
            <person name="Wisecaver J."/>
            <person name="Long T.M."/>
            <person name="Aerts A.L."/>
            <person name="Barry K."/>
            <person name="Choi C."/>
            <person name="Clum A."/>
            <person name="Coughlan A.Y."/>
            <person name="Deshpande S."/>
            <person name="Douglass A.P."/>
            <person name="Hanson S.J."/>
            <person name="Klenk H.-P."/>
            <person name="Labutti K."/>
            <person name="Lapidus A."/>
            <person name="Lindquist E."/>
            <person name="Lipzen A."/>
            <person name="Meier-Kolthoff J.P."/>
            <person name="Ohm R.A."/>
            <person name="Otillar R.P."/>
            <person name="Pangilinan J."/>
            <person name="Peng Y."/>
            <person name="Rokas A."/>
            <person name="Rosa C.A."/>
            <person name="Scheuner C."/>
            <person name="Sibirny A.A."/>
            <person name="Slot J.C."/>
            <person name="Stielow J.B."/>
            <person name="Sun H."/>
            <person name="Kurtzman C.P."/>
            <person name="Blackwell M."/>
            <person name="Grigoriev I.V."/>
            <person name="Jeffries T.W."/>
        </authorList>
    </citation>
    <scope>NUCLEOTIDE SEQUENCE [LARGE SCALE GENOMIC DNA]</scope>
    <source>
        <strain evidence="2">DSM 1968</strain>
    </source>
</reference>
<dbReference type="InParanoid" id="A0A1D2VL80"/>
<evidence type="ECO:0000313" key="1">
    <source>
        <dbReference type="EMBL" id="ODV62344.1"/>
    </source>
</evidence>
<evidence type="ECO:0000313" key="2">
    <source>
        <dbReference type="Proteomes" id="UP000095038"/>
    </source>
</evidence>
<accession>A0A1D2VL80</accession>
<proteinExistence type="predicted"/>